<keyword evidence="1" id="KW-0732">Signal</keyword>
<gene>
    <name evidence="4" type="ORF">UFOPK2754_01651</name>
    <name evidence="5" type="ORF">UFOPK3139_02250</name>
    <name evidence="6" type="ORF">UFOPK3543_03034</name>
    <name evidence="7" type="ORF">UFOPK3967_02713</name>
</gene>
<dbReference type="InterPro" id="IPR028082">
    <property type="entry name" value="Peripla_BP_I"/>
</dbReference>
<dbReference type="SUPFAM" id="SSF53822">
    <property type="entry name" value="Periplasmic binding protein-like I"/>
    <property type="match status" value="1"/>
</dbReference>
<proteinExistence type="predicted"/>
<dbReference type="EMBL" id="CAFABA010000108">
    <property type="protein sequence ID" value="CAB4834938.1"/>
    <property type="molecule type" value="Genomic_DNA"/>
</dbReference>
<evidence type="ECO:0000313" key="7">
    <source>
        <dbReference type="EMBL" id="CAB5020134.1"/>
    </source>
</evidence>
<evidence type="ECO:0000259" key="3">
    <source>
        <dbReference type="Pfam" id="PF13458"/>
    </source>
</evidence>
<dbReference type="InterPro" id="IPR028081">
    <property type="entry name" value="Leu-bd"/>
</dbReference>
<evidence type="ECO:0000313" key="5">
    <source>
        <dbReference type="EMBL" id="CAB4834938.1"/>
    </source>
</evidence>
<accession>A0A6J7J259</accession>
<organism evidence="6">
    <name type="scientific">freshwater metagenome</name>
    <dbReference type="NCBI Taxonomy" id="449393"/>
    <lineage>
        <taxon>unclassified sequences</taxon>
        <taxon>metagenomes</taxon>
        <taxon>ecological metagenomes</taxon>
    </lineage>
</organism>
<feature type="domain" description="Leucine-binding protein" evidence="3">
    <location>
        <begin position="98"/>
        <end position="357"/>
    </location>
</feature>
<sequence>MKYSIRKLALAGVALTLVAAACGDDGGSSTKAGGTTTVATSTGSGTGSSTTVKNTASDTGVTETTIKVAIHGADLSGLVKAGAIKGVPEDASVGNSRRIQYYLDQWNAAGGINGRKFESVQITWDPADPKSYQTSCQKIIDAKVFMVLSAGGGFPPDSTPCITVDGKTQYMGIDAVSAKQFKDQLGNFIGLAPPGSASAKAGMEILAKDATLKTAKVAVLRSDWDFANEAFTEVDKVAKAAGINFVYSDAIKVANLPTADANKNVALTVEKVKASGATSVISMLNFTNFTVFPTEATKAGLTLKYNILEISSGMCTSFSAGQLPPEMNGASCVTHWNNFRLDNTGAKATDTPFEAQCRKDFEATYAAVDSVGKGYPAITKTNPGVPYPGFKDGTGTQLDMDQSYYECNIMNVVKAGITGAGGNLTKKTFQEAIYKVGLFDVAGIAGGKGSLSANKLWLASNVQQVAVTVNPDGFKAGKDANGLYQGKCLSPLACFRTVPNTVTPLTFTLS</sequence>
<dbReference type="PROSITE" id="PS51257">
    <property type="entry name" value="PROKAR_LIPOPROTEIN"/>
    <property type="match status" value="1"/>
</dbReference>
<dbReference type="Gene3D" id="3.40.50.2300">
    <property type="match status" value="2"/>
</dbReference>
<evidence type="ECO:0000313" key="6">
    <source>
        <dbReference type="EMBL" id="CAB4937458.1"/>
    </source>
</evidence>
<dbReference type="EMBL" id="CAFBOS010000229">
    <property type="protein sequence ID" value="CAB5020134.1"/>
    <property type="molecule type" value="Genomic_DNA"/>
</dbReference>
<dbReference type="EMBL" id="CAFBMH010000192">
    <property type="protein sequence ID" value="CAB4937458.1"/>
    <property type="molecule type" value="Genomic_DNA"/>
</dbReference>
<dbReference type="Pfam" id="PF13458">
    <property type="entry name" value="Peripla_BP_6"/>
    <property type="match status" value="1"/>
</dbReference>
<evidence type="ECO:0000256" key="2">
    <source>
        <dbReference type="SAM" id="MobiDB-lite"/>
    </source>
</evidence>
<evidence type="ECO:0000256" key="1">
    <source>
        <dbReference type="ARBA" id="ARBA00022729"/>
    </source>
</evidence>
<dbReference type="AlphaFoldDB" id="A0A6J7J259"/>
<reference evidence="6" key="1">
    <citation type="submission" date="2020-05" db="EMBL/GenBank/DDBJ databases">
        <authorList>
            <person name="Chiriac C."/>
            <person name="Salcher M."/>
            <person name="Ghai R."/>
            <person name="Kavagutti S V."/>
        </authorList>
    </citation>
    <scope>NUCLEOTIDE SEQUENCE</scope>
</reference>
<evidence type="ECO:0000313" key="4">
    <source>
        <dbReference type="EMBL" id="CAB4748331.1"/>
    </source>
</evidence>
<protein>
    <submittedName>
        <fullName evidence="6">Unannotated protein</fullName>
    </submittedName>
</protein>
<dbReference type="EMBL" id="CAEZYR010000057">
    <property type="protein sequence ID" value="CAB4748331.1"/>
    <property type="molecule type" value="Genomic_DNA"/>
</dbReference>
<name>A0A6J7J259_9ZZZZ</name>
<feature type="compositionally biased region" description="Low complexity" evidence="2">
    <location>
        <begin position="27"/>
        <end position="53"/>
    </location>
</feature>
<feature type="region of interest" description="Disordered" evidence="2">
    <location>
        <begin position="27"/>
        <end position="56"/>
    </location>
</feature>